<dbReference type="RefSeq" id="WP_076365671.1">
    <property type="nucleotide sequence ID" value="NZ_FTOM01000004.1"/>
</dbReference>
<evidence type="ECO:0000313" key="2">
    <source>
        <dbReference type="Proteomes" id="UP000186098"/>
    </source>
</evidence>
<evidence type="ECO:0000313" key="1">
    <source>
        <dbReference type="EMBL" id="SIS77245.1"/>
    </source>
</evidence>
<sequence length="70" mass="7616">MTEPLIPFRDLPPARQAELRAAHARAESTAAGTCSMEIKIARFAAFLAPHGVSFTEADLPGRRTRPDRIG</sequence>
<name>A0A1N7LTR3_9RHOB</name>
<dbReference type="AlphaFoldDB" id="A0A1N7LTR3"/>
<dbReference type="Proteomes" id="UP000186098">
    <property type="component" value="Unassembled WGS sequence"/>
</dbReference>
<reference evidence="2" key="1">
    <citation type="submission" date="2017-01" db="EMBL/GenBank/DDBJ databases">
        <authorList>
            <person name="Varghese N."/>
            <person name="Submissions S."/>
        </authorList>
    </citation>
    <scope>NUCLEOTIDE SEQUENCE [LARGE SCALE GENOMIC DNA]</scope>
    <source>
        <strain evidence="2">DSM 18714</strain>
    </source>
</reference>
<protein>
    <submittedName>
        <fullName evidence="1">Uncharacterized protein</fullName>
    </submittedName>
</protein>
<organism evidence="1 2">
    <name type="scientific">Phaeovulum vinaykumarii</name>
    <dbReference type="NCBI Taxonomy" id="407234"/>
    <lineage>
        <taxon>Bacteria</taxon>
        <taxon>Pseudomonadati</taxon>
        <taxon>Pseudomonadota</taxon>
        <taxon>Alphaproteobacteria</taxon>
        <taxon>Rhodobacterales</taxon>
        <taxon>Paracoccaceae</taxon>
        <taxon>Phaeovulum</taxon>
    </lineage>
</organism>
<gene>
    <name evidence="1" type="ORF">SAMN05421795_104107</name>
</gene>
<proteinExistence type="predicted"/>
<dbReference type="OrthoDB" id="5772137at2"/>
<keyword evidence="2" id="KW-1185">Reference proteome</keyword>
<accession>A0A1N7LTR3</accession>
<dbReference type="EMBL" id="FTOM01000004">
    <property type="protein sequence ID" value="SIS77245.1"/>
    <property type="molecule type" value="Genomic_DNA"/>
</dbReference>